<sequence>MITKFKIIFYHIKNTIGGIEKINVKSTNLLNSDHGIGEVDIEDYIFNDPNSKIYVKRYFDKLKDDL</sequence>
<evidence type="ECO:0000313" key="2">
    <source>
        <dbReference type="Proteomes" id="UP000193920"/>
    </source>
</evidence>
<name>A0A1Y2AYD9_9FUNG</name>
<keyword evidence="2" id="KW-1185">Reference proteome</keyword>
<reference evidence="1 2" key="1">
    <citation type="submission" date="2016-08" db="EMBL/GenBank/DDBJ databases">
        <title>A Parts List for Fungal Cellulosomes Revealed by Comparative Genomics.</title>
        <authorList>
            <consortium name="DOE Joint Genome Institute"/>
            <person name="Haitjema C.H."/>
            <person name="Gilmore S.P."/>
            <person name="Henske J.K."/>
            <person name="Solomon K.V."/>
            <person name="De Groot R."/>
            <person name="Kuo A."/>
            <person name="Mondo S.J."/>
            <person name="Salamov A.A."/>
            <person name="Labutti K."/>
            <person name="Zhao Z."/>
            <person name="Chiniquy J."/>
            <person name="Barry K."/>
            <person name="Brewer H.M."/>
            <person name="Purvine S.O."/>
            <person name="Wright A.T."/>
            <person name="Boxma B."/>
            <person name="Van Alen T."/>
            <person name="Hackstein J.H."/>
            <person name="Baker S.E."/>
            <person name="Grigoriev I.V."/>
            <person name="O'Malley M.A."/>
        </authorList>
    </citation>
    <scope>NUCLEOTIDE SEQUENCE [LARGE SCALE GENOMIC DNA]</scope>
    <source>
        <strain evidence="1 2">G1</strain>
    </source>
</reference>
<proteinExistence type="predicted"/>
<accession>A0A1Y2AYD9</accession>
<evidence type="ECO:0000313" key="1">
    <source>
        <dbReference type="EMBL" id="ORY27247.1"/>
    </source>
</evidence>
<protein>
    <submittedName>
        <fullName evidence="1">Uncharacterized protein</fullName>
    </submittedName>
</protein>
<dbReference type="Proteomes" id="UP000193920">
    <property type="component" value="Unassembled WGS sequence"/>
</dbReference>
<dbReference type="AlphaFoldDB" id="A0A1Y2AYD9"/>
<organism evidence="1 2">
    <name type="scientific">Neocallimastix californiae</name>
    <dbReference type="NCBI Taxonomy" id="1754190"/>
    <lineage>
        <taxon>Eukaryota</taxon>
        <taxon>Fungi</taxon>
        <taxon>Fungi incertae sedis</taxon>
        <taxon>Chytridiomycota</taxon>
        <taxon>Chytridiomycota incertae sedis</taxon>
        <taxon>Neocallimastigomycetes</taxon>
        <taxon>Neocallimastigales</taxon>
        <taxon>Neocallimastigaceae</taxon>
        <taxon>Neocallimastix</taxon>
    </lineage>
</organism>
<gene>
    <name evidence="1" type="ORF">LY90DRAFT_705941</name>
</gene>
<comment type="caution">
    <text evidence="1">The sequence shown here is derived from an EMBL/GenBank/DDBJ whole genome shotgun (WGS) entry which is preliminary data.</text>
</comment>
<dbReference type="EMBL" id="MCOG01000194">
    <property type="protein sequence ID" value="ORY27247.1"/>
    <property type="molecule type" value="Genomic_DNA"/>
</dbReference>